<proteinExistence type="predicted"/>
<reference evidence="1 2" key="1">
    <citation type="submission" date="2016-12" db="EMBL/GenBank/DDBJ databases">
        <title>Genome sequencing of Methylocaldum marinum.</title>
        <authorList>
            <person name="Takeuchi M."/>
            <person name="Kamagata Y."/>
            <person name="Hiraoka S."/>
            <person name="Oshima K."/>
            <person name="Hattori M."/>
            <person name="Iwasaki W."/>
        </authorList>
    </citation>
    <scope>NUCLEOTIDE SEQUENCE [LARGE SCALE GENOMIC DNA]</scope>
    <source>
        <strain evidence="1 2">S8</strain>
    </source>
</reference>
<gene>
    <name evidence="1" type="ORF">sS8_4351</name>
</gene>
<evidence type="ECO:0000313" key="1">
    <source>
        <dbReference type="EMBL" id="BBA36281.1"/>
    </source>
</evidence>
<evidence type="ECO:0000313" key="2">
    <source>
        <dbReference type="Proteomes" id="UP000266313"/>
    </source>
</evidence>
<protein>
    <submittedName>
        <fullName evidence="1">FAD/FMN-dependent dehydrogenase</fullName>
    </submittedName>
</protein>
<accession>A0A250KZ68</accession>
<sequence>MIAAECFARLIPFGTQVNIKKACGSAQGLYGVIGLGEGLLDQSVAQVASPNWRLNRSLLNRMGRAKRNPSMAG</sequence>
<keyword evidence="2" id="KW-1185">Reference proteome</keyword>
<dbReference type="AlphaFoldDB" id="A0A250KZ68"/>
<organism evidence="1 2">
    <name type="scientific">Methylocaldum marinum</name>
    <dbReference type="NCBI Taxonomy" id="1432792"/>
    <lineage>
        <taxon>Bacteria</taxon>
        <taxon>Pseudomonadati</taxon>
        <taxon>Pseudomonadota</taxon>
        <taxon>Gammaproteobacteria</taxon>
        <taxon>Methylococcales</taxon>
        <taxon>Methylococcaceae</taxon>
        <taxon>Methylocaldum</taxon>
    </lineage>
</organism>
<dbReference type="EMBL" id="AP017928">
    <property type="protein sequence ID" value="BBA36281.1"/>
    <property type="molecule type" value="Genomic_DNA"/>
</dbReference>
<dbReference type="Proteomes" id="UP000266313">
    <property type="component" value="Chromosome"/>
</dbReference>
<dbReference type="KEGG" id="mmai:sS8_4351"/>
<name>A0A250KZ68_9GAMM</name>